<gene>
    <name evidence="3" type="ORF">CLHOM_34680</name>
</gene>
<evidence type="ECO:0000313" key="4">
    <source>
        <dbReference type="Proteomes" id="UP000037043"/>
    </source>
</evidence>
<keyword evidence="1" id="KW-0472">Membrane</keyword>
<protein>
    <recommendedName>
        <fullName evidence="2">MucB/RseB N-terminal domain-containing protein</fullName>
    </recommendedName>
</protein>
<feature type="transmembrane region" description="Helical" evidence="1">
    <location>
        <begin position="87"/>
        <end position="108"/>
    </location>
</feature>
<evidence type="ECO:0000313" key="3">
    <source>
        <dbReference type="EMBL" id="KOA18566.1"/>
    </source>
</evidence>
<dbReference type="EMBL" id="LHUR01000042">
    <property type="protein sequence ID" value="KOA18566.1"/>
    <property type="molecule type" value="Genomic_DNA"/>
</dbReference>
<dbReference type="Gene3D" id="2.50.20.10">
    <property type="entry name" value="Lipoprotein localisation LolA/LolB/LppX"/>
    <property type="match status" value="1"/>
</dbReference>
<feature type="domain" description="MucB/RseB N-terminal" evidence="2">
    <location>
        <begin position="129"/>
        <end position="275"/>
    </location>
</feature>
<proteinExistence type="predicted"/>
<keyword evidence="1" id="KW-1133">Transmembrane helix</keyword>
<keyword evidence="4" id="KW-1185">Reference proteome</keyword>
<evidence type="ECO:0000256" key="1">
    <source>
        <dbReference type="SAM" id="Phobius"/>
    </source>
</evidence>
<accession>A0A0L6Z6I1</accession>
<name>A0A0L6Z6I1_9CLOT</name>
<dbReference type="AlphaFoldDB" id="A0A0L6Z6I1"/>
<dbReference type="PATRIC" id="fig|1121318.3.peg.3468"/>
<dbReference type="InterPro" id="IPR033434">
    <property type="entry name" value="MucB/RseB_N"/>
</dbReference>
<dbReference type="Pfam" id="PF03888">
    <property type="entry name" value="MucB_RseB"/>
    <property type="match status" value="1"/>
</dbReference>
<keyword evidence="1" id="KW-0812">Transmembrane</keyword>
<dbReference type="STRING" id="36844.SAMN04488501_10112"/>
<organism evidence="3 4">
    <name type="scientific">Clostridium homopropionicum DSM 5847</name>
    <dbReference type="NCBI Taxonomy" id="1121318"/>
    <lineage>
        <taxon>Bacteria</taxon>
        <taxon>Bacillati</taxon>
        <taxon>Bacillota</taxon>
        <taxon>Clostridia</taxon>
        <taxon>Eubacteriales</taxon>
        <taxon>Clostridiaceae</taxon>
        <taxon>Clostridium</taxon>
    </lineage>
</organism>
<dbReference type="Proteomes" id="UP000037043">
    <property type="component" value="Unassembled WGS sequence"/>
</dbReference>
<sequence length="394" mass="45576">MYSAKGLQEEREDILSSYIDALNNDKKPNYEDIFKFEEDEELIQMLETVCVVKRLKEDYEEEFNIMRPEKIKAQTRNNKKSKNRRAFFSKLLATAAMAVILLSGGLAYQNSTNSKEAKNIAYATIKQYNSIHNFKGTLVENLYNKDSKTTQKIQIQYLEPNQFYAIHETENGTLKKLYKGGDTLYEFDQKGKLTMHTVTEDTLKFELSTYRADKKIKERVENVKNAKLLGEEKVAGRNAQVYEFYYEDKDIKHKMWIDKELGISLKEDFQDGKGVRIISEFVDFNNDINVMLPDVTDDQKNNSFDERITEEQKAKEEQLKNTKSGFKAGQILDVSFMGLADSNSGEFKVGKDYFVFGITEKLKDKFAGMKSGKNLKVLIDFEAWTTNPVIKEIK</sequence>
<reference evidence="4" key="1">
    <citation type="submission" date="2015-08" db="EMBL/GenBank/DDBJ databases">
        <title>Genome sequence of the strict anaerobe Clostridium homopropionicum LuHBu1 (DSM 5847T).</title>
        <authorList>
            <person name="Poehlein A."/>
            <person name="Beck M."/>
            <person name="Schiel-Bengelsdorf B."/>
            <person name="Bengelsdorf F.R."/>
            <person name="Daniel R."/>
            <person name="Duerre P."/>
        </authorList>
    </citation>
    <scope>NUCLEOTIDE SEQUENCE [LARGE SCALE GENOMIC DNA]</scope>
    <source>
        <strain evidence="4">DSM 5847</strain>
    </source>
</reference>
<comment type="caution">
    <text evidence="3">The sequence shown here is derived from an EMBL/GenBank/DDBJ whole genome shotgun (WGS) entry which is preliminary data.</text>
</comment>
<evidence type="ECO:0000259" key="2">
    <source>
        <dbReference type="Pfam" id="PF03888"/>
    </source>
</evidence>
<dbReference type="RefSeq" id="WP_052222898.1">
    <property type="nucleotide sequence ID" value="NZ_LHUR01000042.1"/>
</dbReference>